<reference evidence="2 3" key="1">
    <citation type="submission" date="2023-09" db="EMBL/GenBank/DDBJ databases">
        <title>Whole genome shotgun sequencing (WGS) of Bosea sp. ZW T0_25, isolated from stored onions (Allium cepa).</title>
        <authorList>
            <person name="Stoll D.A."/>
            <person name="Huch M."/>
        </authorList>
    </citation>
    <scope>NUCLEOTIDE SEQUENCE [LARGE SCALE GENOMIC DNA]</scope>
    <source>
        <strain evidence="2 3">ZW T0_25</strain>
    </source>
</reference>
<dbReference type="PANTHER" id="PTHR42831:SF1">
    <property type="entry name" value="FE-S PROTEIN MATURATION AUXILIARY FACTOR YITW"/>
    <property type="match status" value="1"/>
</dbReference>
<proteinExistence type="predicted"/>
<dbReference type="Pfam" id="PF01883">
    <property type="entry name" value="FeS_assembly_P"/>
    <property type="match status" value="1"/>
</dbReference>
<dbReference type="EMBL" id="JAWDID010000011">
    <property type="protein sequence ID" value="MDU0340215.1"/>
    <property type="molecule type" value="Genomic_DNA"/>
</dbReference>
<dbReference type="InterPro" id="IPR034904">
    <property type="entry name" value="FSCA_dom_sf"/>
</dbReference>
<dbReference type="PANTHER" id="PTHR42831">
    <property type="entry name" value="FE-S PROTEIN MATURATION AUXILIARY FACTOR YITW"/>
    <property type="match status" value="1"/>
</dbReference>
<dbReference type="InterPro" id="IPR002744">
    <property type="entry name" value="MIP18-like"/>
</dbReference>
<evidence type="ECO:0000259" key="1">
    <source>
        <dbReference type="Pfam" id="PF01883"/>
    </source>
</evidence>
<dbReference type="Proteomes" id="UP001254257">
    <property type="component" value="Unassembled WGS sequence"/>
</dbReference>
<comment type="caution">
    <text evidence="2">The sequence shown here is derived from an EMBL/GenBank/DDBJ whole genome shotgun (WGS) entry which is preliminary data.</text>
</comment>
<name>A0ABU3S7A3_9HYPH</name>
<protein>
    <submittedName>
        <fullName evidence="2">Iron-sulfur cluster assembly protein</fullName>
    </submittedName>
</protein>
<organism evidence="2 3">
    <name type="scientific">Bosea rubneri</name>
    <dbReference type="NCBI Taxonomy" id="3075434"/>
    <lineage>
        <taxon>Bacteria</taxon>
        <taxon>Pseudomonadati</taxon>
        <taxon>Pseudomonadota</taxon>
        <taxon>Alphaproteobacteria</taxon>
        <taxon>Hyphomicrobiales</taxon>
        <taxon>Boseaceae</taxon>
        <taxon>Bosea</taxon>
    </lineage>
</organism>
<sequence length="95" mass="9821">MMSARLERLVEIALRDVLDPEMGRSVVDLGLIYAIAAAPDGAVTITMTTTTRGCPLAGFLREAVAAAAGAISGVTSVAVTLTYEPAWEPAMIAAE</sequence>
<dbReference type="SUPFAM" id="SSF117916">
    <property type="entry name" value="Fe-S cluster assembly (FSCA) domain-like"/>
    <property type="match status" value="1"/>
</dbReference>
<dbReference type="InterPro" id="IPR052339">
    <property type="entry name" value="Fe-S_Maturation_MIP18"/>
</dbReference>
<dbReference type="Gene3D" id="3.30.300.130">
    <property type="entry name" value="Fe-S cluster assembly (FSCA)"/>
    <property type="match status" value="1"/>
</dbReference>
<evidence type="ECO:0000313" key="2">
    <source>
        <dbReference type="EMBL" id="MDU0340215.1"/>
    </source>
</evidence>
<keyword evidence="3" id="KW-1185">Reference proteome</keyword>
<evidence type="ECO:0000313" key="3">
    <source>
        <dbReference type="Proteomes" id="UP001254257"/>
    </source>
</evidence>
<feature type="domain" description="MIP18 family-like" evidence="1">
    <location>
        <begin position="10"/>
        <end position="79"/>
    </location>
</feature>
<accession>A0ABU3S7A3</accession>
<gene>
    <name evidence="2" type="ORF">RKE40_10000</name>
</gene>